<dbReference type="Proteomes" id="UP000547976">
    <property type="component" value="Unassembled WGS sequence"/>
</dbReference>
<sequence>MDTSDTPSSSDIRQCYDYEFDDRRIAASILDTRPPLWHGSKNTSGMDCLIVVLRRIYSFAMLAHGVSEDLGWVQESERMNPILGHAWHVFGQGSVEESNATMARSEVEKTLKDIKLDPNASFYDLCCSSLMNKTFWSKDVFRLSEPPFNTDTGEAINMSMDDIATSSIVQCRDGRLVFYLALCKWSDIPACFVPSQPWVVRVLFTCTQGQGDKNSFSLRRTLNLPVWEEIEEGPTLAFKKGHPMEYNLLAVVRLRDEELGGNDYVRTYSPYGPNIVPEYEPASFMSTEWSVESEGKYMLFYGISPHDLGLTNTSNFPEVAGPDIVDEELVKDFKELMASLRKSEPSTQVQEEPSSSTTVGAPSRGQKAT</sequence>
<protein>
    <submittedName>
        <fullName evidence="2">Uncharacterized protein</fullName>
    </submittedName>
</protein>
<dbReference type="GeneID" id="59319824"/>
<dbReference type="EMBL" id="JAAOAV010000076">
    <property type="protein sequence ID" value="KAF5604559.1"/>
    <property type="molecule type" value="Genomic_DNA"/>
</dbReference>
<name>A0A8H5PXR0_GIBSU</name>
<comment type="caution">
    <text evidence="2">The sequence shown here is derived from an EMBL/GenBank/DDBJ whole genome shotgun (WGS) entry which is preliminary data.</text>
</comment>
<dbReference type="AlphaFoldDB" id="A0A8H5PXR0"/>
<keyword evidence="3" id="KW-1185">Reference proteome</keyword>
<evidence type="ECO:0000313" key="3">
    <source>
        <dbReference type="Proteomes" id="UP000547976"/>
    </source>
</evidence>
<proteinExistence type="predicted"/>
<organism evidence="2 3">
    <name type="scientific">Gibberella subglutinans</name>
    <name type="common">Fusarium subglutinans</name>
    <dbReference type="NCBI Taxonomy" id="42677"/>
    <lineage>
        <taxon>Eukaryota</taxon>
        <taxon>Fungi</taxon>
        <taxon>Dikarya</taxon>
        <taxon>Ascomycota</taxon>
        <taxon>Pezizomycotina</taxon>
        <taxon>Sordariomycetes</taxon>
        <taxon>Hypocreomycetidae</taxon>
        <taxon>Hypocreales</taxon>
        <taxon>Nectriaceae</taxon>
        <taxon>Fusarium</taxon>
        <taxon>Fusarium fujikuroi species complex</taxon>
    </lineage>
</organism>
<evidence type="ECO:0000313" key="2">
    <source>
        <dbReference type="EMBL" id="KAF5604559.1"/>
    </source>
</evidence>
<feature type="compositionally biased region" description="Polar residues" evidence="1">
    <location>
        <begin position="345"/>
        <end position="369"/>
    </location>
</feature>
<reference evidence="2 3" key="1">
    <citation type="submission" date="2020-05" db="EMBL/GenBank/DDBJ databases">
        <title>Identification and distribution of gene clusters putatively required for synthesis of sphingolipid metabolism inhibitors in phylogenetically diverse species of the filamentous fungus Fusarium.</title>
        <authorList>
            <person name="Kim H.-S."/>
            <person name="Busman M."/>
            <person name="Brown D.W."/>
            <person name="Divon H."/>
            <person name="Uhlig S."/>
            <person name="Proctor R.H."/>
        </authorList>
    </citation>
    <scope>NUCLEOTIDE SEQUENCE [LARGE SCALE GENOMIC DNA]</scope>
    <source>
        <strain evidence="2 3">NRRL 66333</strain>
    </source>
</reference>
<dbReference type="RefSeq" id="XP_036537714.1">
    <property type="nucleotide sequence ID" value="XM_036685106.1"/>
</dbReference>
<evidence type="ECO:0000256" key="1">
    <source>
        <dbReference type="SAM" id="MobiDB-lite"/>
    </source>
</evidence>
<dbReference type="OrthoDB" id="5103079at2759"/>
<accession>A0A8H5PXR0</accession>
<gene>
    <name evidence="2" type="ORF">FSUBG_6862</name>
</gene>
<feature type="region of interest" description="Disordered" evidence="1">
    <location>
        <begin position="341"/>
        <end position="369"/>
    </location>
</feature>